<feature type="region of interest" description="Disordered" evidence="1">
    <location>
        <begin position="856"/>
        <end position="875"/>
    </location>
</feature>
<organism evidence="2 3">
    <name type="scientific">Cladobotryum mycophilum</name>
    <dbReference type="NCBI Taxonomy" id="491253"/>
    <lineage>
        <taxon>Eukaryota</taxon>
        <taxon>Fungi</taxon>
        <taxon>Dikarya</taxon>
        <taxon>Ascomycota</taxon>
        <taxon>Pezizomycotina</taxon>
        <taxon>Sordariomycetes</taxon>
        <taxon>Hypocreomycetidae</taxon>
        <taxon>Hypocreales</taxon>
        <taxon>Hypocreaceae</taxon>
        <taxon>Cladobotryum</taxon>
    </lineage>
</organism>
<proteinExistence type="predicted"/>
<evidence type="ECO:0000313" key="2">
    <source>
        <dbReference type="EMBL" id="KAK5987916.1"/>
    </source>
</evidence>
<accession>A0ABR0S7Y3</accession>
<keyword evidence="3" id="KW-1185">Reference proteome</keyword>
<evidence type="ECO:0000256" key="1">
    <source>
        <dbReference type="SAM" id="MobiDB-lite"/>
    </source>
</evidence>
<feature type="region of interest" description="Disordered" evidence="1">
    <location>
        <begin position="64"/>
        <end position="92"/>
    </location>
</feature>
<evidence type="ECO:0008006" key="4">
    <source>
        <dbReference type="Google" id="ProtNLM"/>
    </source>
</evidence>
<comment type="caution">
    <text evidence="2">The sequence shown here is derived from an EMBL/GenBank/DDBJ whole genome shotgun (WGS) entry which is preliminary data.</text>
</comment>
<dbReference type="EMBL" id="JAVFKD010000016">
    <property type="protein sequence ID" value="KAK5987916.1"/>
    <property type="molecule type" value="Genomic_DNA"/>
</dbReference>
<gene>
    <name evidence="2" type="ORF">PT974_12052</name>
</gene>
<name>A0ABR0S7Y3_9HYPO</name>
<sequence length="898" mass="101025">MASTNPVPSRAALNALRGVLFTTSCSVILLAEERRRRLNIARAAIDNAKKLHTIRSNRGPIALSEGWEGRTSEPGDGILSLSAAEQPKSSYRRRRRDDLTNYILNDPDFEIHRHYSDHIVGSRVMHANVDAKPRDAQAVGISMDSFQPIRPAPQRLRHDFSLKSLEFFTPSTLFYYAEPMCQASGVEKDDRRTADESRATLQAISRLPTPTPANQDSSASLSFQDTVATLEGLLQDLGTENADPSAASQLLDKAVMALQELASVQPSTPRLNKLLKSRGLEVLKRAVELNATKVPAILTTLLPKSRDGLSILTPFVRWLQERDDTKELEKLLEFMTDRKQSRFWIRGMLIYRLLSHRIKIGGTYEQIKELYRMFPRAGLFGSITIPRETEYKIRRFVFSRALEANDDAFAQTEMRAICELDPEAARVDVKLQGRIIAREASLGHWDAVRDGLDALIKFADTKSSEFQNVLSRITNIFAQQHSAKDLEDLLRGFVCHYGIPLKHRWINSILDQHASHHELDSMYSWLKFCKDNGLEMNDGFIQNFYSRCRKYWSFSDKSIATLHQSIEQSIPISQAHLLKSKDNNNGTKPMIDLESVTWVSELDALEYMESLSAHSKWERLCEAYTKLLNSNLAFSASCLRLAVIGHIRRDDEGIAQASSLIDEARAQGHDITEALTPLLLARLERGEDASALIKGALQQGIRIHDSVYNKAAQAISSAGDLRSSAELCEIAAKENGNGELLYNEYNFSNLIFAYTGSARYNDLGSILSKFMSKVQWWRGSSTCKESIKLAMKTTAMRAVVNPEDKGRHERALFRLDEALMHVKKCRATREDRRAVTEAFIRVVRPPGKAEVAVQPLLDSPEVEERQSQETTQAESFHKAMLVTSQSLMGRQLVASGEV</sequence>
<evidence type="ECO:0000313" key="3">
    <source>
        <dbReference type="Proteomes" id="UP001338125"/>
    </source>
</evidence>
<reference evidence="2 3" key="1">
    <citation type="submission" date="2024-01" db="EMBL/GenBank/DDBJ databases">
        <title>Complete genome of Cladobotryum mycophilum ATHUM6906.</title>
        <authorList>
            <person name="Christinaki A.C."/>
            <person name="Myridakis A.I."/>
            <person name="Kouvelis V.N."/>
        </authorList>
    </citation>
    <scope>NUCLEOTIDE SEQUENCE [LARGE SCALE GENOMIC DNA]</scope>
    <source>
        <strain evidence="2 3">ATHUM6906</strain>
    </source>
</reference>
<dbReference type="Proteomes" id="UP001338125">
    <property type="component" value="Unassembled WGS sequence"/>
</dbReference>
<protein>
    <recommendedName>
        <fullName evidence="4">Pentatricopeptide repeat protein</fullName>
    </recommendedName>
</protein>